<comment type="caution">
    <text evidence="14">The sequence shown here is derived from an EMBL/GenBank/DDBJ whole genome shotgun (WGS) entry which is preliminary data.</text>
</comment>
<evidence type="ECO:0000256" key="8">
    <source>
        <dbReference type="ARBA" id="ARBA00023125"/>
    </source>
</evidence>
<dbReference type="PATRIC" id="fig|1609969.3.peg.2150"/>
<feature type="active site" description="O-(5'-phospho-DNA)-tyrosine intermediate" evidence="10">
    <location>
        <position position="336"/>
    </location>
</feature>
<dbReference type="Proteomes" id="UP000033428">
    <property type="component" value="Unassembled WGS sequence"/>
</dbReference>
<keyword evidence="7 10" id="KW-0799">Topoisomerase</keyword>
<feature type="site" description="Interaction with DNA" evidence="10">
    <location>
        <position position="338"/>
    </location>
</feature>
<feature type="site" description="Interaction with DNA" evidence="10">
    <location>
        <position position="172"/>
    </location>
</feature>
<evidence type="ECO:0000313" key="14">
    <source>
        <dbReference type="EMBL" id="KJJ84103.1"/>
    </source>
</evidence>
<dbReference type="SMART" id="SM00436">
    <property type="entry name" value="TOP1Bc"/>
    <property type="match status" value="1"/>
</dbReference>
<dbReference type="Gene3D" id="3.30.65.10">
    <property type="entry name" value="Bacterial Topoisomerase I, domain 1"/>
    <property type="match status" value="2"/>
</dbReference>
<dbReference type="NCBIfam" id="TIGR01051">
    <property type="entry name" value="topA_bact"/>
    <property type="match status" value="1"/>
</dbReference>
<keyword evidence="8 10" id="KW-0238">DNA-binding</keyword>
<reference evidence="14 15" key="1">
    <citation type="submission" date="2015-02" db="EMBL/GenBank/DDBJ databases">
        <title>Single-cell genomics of uncultivated deep-branching MTB reveals a conserved set of magnetosome genes.</title>
        <authorList>
            <person name="Kolinko S."/>
            <person name="Richter M."/>
            <person name="Glockner F.O."/>
            <person name="Brachmann A."/>
            <person name="Schuler D."/>
        </authorList>
    </citation>
    <scope>NUCLEOTIDE SEQUENCE [LARGE SCALE GENOMIC DNA]</scope>
    <source>
        <strain evidence="14">SKK-01</strain>
    </source>
</reference>
<dbReference type="Pfam" id="PF01131">
    <property type="entry name" value="Topoisom_bac"/>
    <property type="match status" value="1"/>
</dbReference>
<feature type="site" description="Interaction with DNA" evidence="10">
    <location>
        <position position="177"/>
    </location>
</feature>
<dbReference type="InterPro" id="IPR005733">
    <property type="entry name" value="TopoI_bac-type"/>
</dbReference>
<dbReference type="InterPro" id="IPR013826">
    <property type="entry name" value="Topo_IA_cen_sub3"/>
</dbReference>
<dbReference type="Gene3D" id="3.40.50.140">
    <property type="match status" value="1"/>
</dbReference>
<feature type="site" description="Interaction with DNA" evidence="10">
    <location>
        <position position="184"/>
    </location>
</feature>
<dbReference type="InterPro" id="IPR003601">
    <property type="entry name" value="Topo_IA_2"/>
</dbReference>
<name>A0A0F0CL87_9BACT</name>
<dbReference type="PROSITE" id="PS00396">
    <property type="entry name" value="TOPO_IA_1"/>
    <property type="match status" value="1"/>
</dbReference>
<dbReference type="InterPro" id="IPR013498">
    <property type="entry name" value="Topo_IA_Znf"/>
</dbReference>
<feature type="domain" description="Toprim" evidence="12">
    <location>
        <begin position="32"/>
        <end position="142"/>
    </location>
</feature>
<evidence type="ECO:0000256" key="5">
    <source>
        <dbReference type="ARBA" id="ARBA00022833"/>
    </source>
</evidence>
<feature type="region of interest" description="Disordered" evidence="11">
    <location>
        <begin position="701"/>
        <end position="720"/>
    </location>
</feature>
<dbReference type="HAMAP" id="MF_00952">
    <property type="entry name" value="Topoisom_1_prok"/>
    <property type="match status" value="1"/>
</dbReference>
<keyword evidence="6" id="KW-0460">Magnesium</keyword>
<dbReference type="PROSITE" id="PS52039">
    <property type="entry name" value="TOPO_IA_2"/>
    <property type="match status" value="1"/>
</dbReference>
<dbReference type="SUPFAM" id="SSF57783">
    <property type="entry name" value="Zinc beta-ribbon"/>
    <property type="match status" value="2"/>
</dbReference>
<dbReference type="PANTHER" id="PTHR42785:SF1">
    <property type="entry name" value="DNA TOPOISOMERASE"/>
    <property type="match status" value="1"/>
</dbReference>
<evidence type="ECO:0000256" key="10">
    <source>
        <dbReference type="HAMAP-Rule" id="MF_00952"/>
    </source>
</evidence>
<dbReference type="AlphaFoldDB" id="A0A0F0CL87"/>
<dbReference type="GO" id="GO:0008270">
    <property type="term" value="F:zinc ion binding"/>
    <property type="evidence" value="ECO:0007669"/>
    <property type="project" value="UniProtKB-KW"/>
</dbReference>
<dbReference type="CDD" id="cd03363">
    <property type="entry name" value="TOPRIM_TopoIA_TopoI"/>
    <property type="match status" value="1"/>
</dbReference>
<dbReference type="GO" id="GO:0003917">
    <property type="term" value="F:DNA topoisomerase type I (single strand cut, ATP-independent) activity"/>
    <property type="evidence" value="ECO:0007669"/>
    <property type="project" value="UniProtKB-UniRule"/>
</dbReference>
<evidence type="ECO:0000256" key="4">
    <source>
        <dbReference type="ARBA" id="ARBA00022771"/>
    </source>
</evidence>
<protein>
    <recommendedName>
        <fullName evidence="10">DNA topoisomerase 1</fullName>
        <ecNumber evidence="10">5.6.2.1</ecNumber>
    </recommendedName>
    <alternativeName>
        <fullName evidence="10">DNA topoisomerase I</fullName>
    </alternativeName>
</protein>
<feature type="site" description="Interaction with DNA" evidence="10">
    <location>
        <position position="168"/>
    </location>
</feature>
<evidence type="ECO:0000256" key="2">
    <source>
        <dbReference type="ARBA" id="ARBA00009446"/>
    </source>
</evidence>
<dbReference type="Pfam" id="PF01751">
    <property type="entry name" value="Toprim"/>
    <property type="match status" value="1"/>
</dbReference>
<dbReference type="InterPro" id="IPR003602">
    <property type="entry name" value="Topo_IA_DNA-bd_dom"/>
</dbReference>
<dbReference type="Gene3D" id="1.10.290.10">
    <property type="entry name" value="Topoisomerase I, domain 4"/>
    <property type="match status" value="1"/>
</dbReference>
<comment type="similarity">
    <text evidence="2 10">Belongs to the type IA topoisomerase family.</text>
</comment>
<keyword evidence="5" id="KW-0862">Zinc</keyword>
<feature type="site" description="Interaction with DNA" evidence="10">
    <location>
        <position position="169"/>
    </location>
</feature>
<dbReference type="GO" id="GO:0006265">
    <property type="term" value="P:DNA topological change"/>
    <property type="evidence" value="ECO:0007669"/>
    <property type="project" value="UniProtKB-UniRule"/>
</dbReference>
<keyword evidence="3" id="KW-0479">Metal-binding</keyword>
<evidence type="ECO:0000313" key="15">
    <source>
        <dbReference type="Proteomes" id="UP000033428"/>
    </source>
</evidence>
<evidence type="ECO:0000259" key="13">
    <source>
        <dbReference type="PROSITE" id="PS52039"/>
    </source>
</evidence>
<dbReference type="InterPro" id="IPR013824">
    <property type="entry name" value="Topo_IA_cen_sub1"/>
</dbReference>
<dbReference type="SMART" id="SM00437">
    <property type="entry name" value="TOP1Ac"/>
    <property type="match status" value="1"/>
</dbReference>
<dbReference type="EMBL" id="JYNY01000403">
    <property type="protein sequence ID" value="KJJ84103.1"/>
    <property type="molecule type" value="Genomic_DNA"/>
</dbReference>
<evidence type="ECO:0000256" key="7">
    <source>
        <dbReference type="ARBA" id="ARBA00023029"/>
    </source>
</evidence>
<feature type="region of interest" description="Interaction with DNA" evidence="10">
    <location>
        <begin position="192"/>
        <end position="197"/>
    </location>
</feature>
<organism evidence="14 15">
    <name type="scientific">Candidatus Omnitrophus magneticus</name>
    <dbReference type="NCBI Taxonomy" id="1609969"/>
    <lineage>
        <taxon>Bacteria</taxon>
        <taxon>Pseudomonadati</taxon>
        <taxon>Candidatus Omnitrophota</taxon>
        <taxon>Candidatus Omnitrophus</taxon>
    </lineage>
</organism>
<dbReference type="InterPro" id="IPR006171">
    <property type="entry name" value="TOPRIM_dom"/>
</dbReference>
<dbReference type="InterPro" id="IPR023406">
    <property type="entry name" value="Topo_IA_AS"/>
</dbReference>
<dbReference type="Gene3D" id="1.10.460.10">
    <property type="entry name" value="Topoisomerase I, domain 2"/>
    <property type="match status" value="1"/>
</dbReference>
<dbReference type="InterPro" id="IPR013825">
    <property type="entry name" value="Topo_IA_cen_sub2"/>
</dbReference>
<dbReference type="Gene3D" id="2.70.20.10">
    <property type="entry name" value="Topoisomerase I, domain 3"/>
    <property type="match status" value="1"/>
</dbReference>
<dbReference type="CDD" id="cd00186">
    <property type="entry name" value="TOP1Ac"/>
    <property type="match status" value="1"/>
</dbReference>
<dbReference type="PROSITE" id="PS50880">
    <property type="entry name" value="TOPRIM"/>
    <property type="match status" value="1"/>
</dbReference>
<comment type="subunit">
    <text evidence="10">Monomer.</text>
</comment>
<dbReference type="InterPro" id="IPR028612">
    <property type="entry name" value="Topoisom_1_IA"/>
</dbReference>
<dbReference type="PRINTS" id="PR00417">
    <property type="entry name" value="PRTPISMRASEI"/>
</dbReference>
<feature type="domain" description="Topo IA-type catalytic" evidence="13">
    <location>
        <begin position="158"/>
        <end position="597"/>
    </location>
</feature>
<dbReference type="SMART" id="SM00493">
    <property type="entry name" value="TOPRIM"/>
    <property type="match status" value="1"/>
</dbReference>
<evidence type="ECO:0000256" key="9">
    <source>
        <dbReference type="ARBA" id="ARBA00023235"/>
    </source>
</evidence>
<dbReference type="GO" id="GO:0003677">
    <property type="term" value="F:DNA binding"/>
    <property type="evidence" value="ECO:0007669"/>
    <property type="project" value="UniProtKB-KW"/>
</dbReference>
<dbReference type="PANTHER" id="PTHR42785">
    <property type="entry name" value="DNA TOPOISOMERASE, TYPE IA, CORE"/>
    <property type="match status" value="1"/>
</dbReference>
<dbReference type="InterPro" id="IPR000380">
    <property type="entry name" value="Topo_IA"/>
</dbReference>
<dbReference type="GO" id="GO:0005694">
    <property type="term" value="C:chromosome"/>
    <property type="evidence" value="ECO:0007669"/>
    <property type="project" value="InterPro"/>
</dbReference>
<accession>A0A0F0CL87</accession>
<evidence type="ECO:0000256" key="3">
    <source>
        <dbReference type="ARBA" id="ARBA00022723"/>
    </source>
</evidence>
<keyword evidence="15" id="KW-1185">Reference proteome</keyword>
<evidence type="ECO:0000259" key="12">
    <source>
        <dbReference type="PROSITE" id="PS50880"/>
    </source>
</evidence>
<sequence length="720" mass="81432">MCFSARFIGKDMNEEKSIKKIKATEETETSGKFLVIVESPAKSKTINKILGNNYKVIASMGHIKDLPGGRMGIDFNNNFNPEYCVIKGRNKQVEIIKSEAKKSKAVYLAADPDREGEAICWHIKNEITKSVKKIYRVRFEEITDKAIKEAFNKITDLDMNKINAQQARRVLDRIVGYSLSPVLWGKISKGLSAGRVQSVALRLIVEREEEIRKFKPEEYWSIDALLSKNKDASSKSVESLKFKAKLMKFKDEKILVTNQAESDKIINDLKNAVYKVNDVSRKDKKSSPRSPYTTSMLQQDAFNKLNFSASKTMRVAQKLYEGVELGEEGSAGLITYMRTDSVRISSDAAIEAKKYILDEYGDKYYPEKANFYKSKKGAQEAHEAIRPTLPLRKPEEVAKYLEIDELKLYRLIWKRFIASQMSSALYSVLTVKIDAGDYEFRAGGADLIFDGFLAVYKGEKYSEETIEGESEIPSLEKGEITKLVELLPEQHFTKAPPRYSDASLVKVLEEKGIGRPSTYAPIIKTLIARDYIKRVVKYFGPTDLGELVNKLLVENFPDIIDYDFTAKMEGELDEIEEGKTEWINSIKAFYDPFIKNLALVKDKMKHVNKEVIDTGQKCEKCGRAMVIKWGRRGKFLSCAGFPECKNAKSITTGVKCPSPDCGGELIERKSKRGPFYGCSKYPKCTFTVKTLKALVPEQKNNAEGAVEDSDDNSNVDLIYP</sequence>
<dbReference type="InterPro" id="IPR034149">
    <property type="entry name" value="TOPRIM_TopoI"/>
</dbReference>
<feature type="site" description="Interaction with DNA" evidence="10">
    <location>
        <position position="529"/>
    </location>
</feature>
<gene>
    <name evidence="10" type="primary">topA</name>
    <name evidence="14" type="ORF">OMAG_002020</name>
</gene>
<dbReference type="InterPro" id="IPR013497">
    <property type="entry name" value="Topo_IA_cen"/>
</dbReference>
<dbReference type="SUPFAM" id="SSF56712">
    <property type="entry name" value="Prokaryotic type I DNA topoisomerase"/>
    <property type="match status" value="1"/>
</dbReference>
<keyword evidence="4" id="KW-0863">Zinc-finger</keyword>
<comment type="catalytic activity">
    <reaction evidence="1 10">
        <text>ATP-independent breakage of single-stranded DNA, followed by passage and rejoining.</text>
        <dbReference type="EC" id="5.6.2.1"/>
    </reaction>
</comment>
<evidence type="ECO:0000256" key="1">
    <source>
        <dbReference type="ARBA" id="ARBA00000213"/>
    </source>
</evidence>
<dbReference type="EC" id="5.6.2.1" evidence="10"/>
<dbReference type="Pfam" id="PF01396">
    <property type="entry name" value="Zn_ribbon_Top1"/>
    <property type="match status" value="2"/>
</dbReference>
<dbReference type="InterPro" id="IPR023405">
    <property type="entry name" value="Topo_IA_core_domain"/>
</dbReference>
<comment type="function">
    <text evidence="10">Releases the supercoiling and torsional tension of DNA, which is introduced during the DNA replication and transcription, by transiently cleaving and rejoining one strand of the DNA duplex. Introduces a single-strand break via transesterification at a target site in duplex DNA. The scissile phosphodiester is attacked by the catalytic tyrosine of the enzyme, resulting in the formation of a DNA-(5'-phosphotyrosyl)-enzyme intermediate and the expulsion of a 3'-OH DNA strand. The free DNA strand then undergoes passage around the unbroken strand, thus removing DNA supercoils. Finally, in the religation step, the DNA 3'-OH attacks the covalent intermediate to expel the active-site tyrosine and restore the DNA phosphodiester backbone.</text>
</comment>
<keyword evidence="9 10" id="KW-0413">Isomerase</keyword>
<evidence type="ECO:0000256" key="6">
    <source>
        <dbReference type="ARBA" id="ARBA00022842"/>
    </source>
</evidence>
<evidence type="ECO:0000256" key="11">
    <source>
        <dbReference type="SAM" id="MobiDB-lite"/>
    </source>
</evidence>
<feature type="site" description="Interaction with DNA" evidence="10">
    <location>
        <position position="62"/>
    </location>
</feature>
<proteinExistence type="inferred from homology"/>